<dbReference type="GO" id="GO:0004519">
    <property type="term" value="F:endonuclease activity"/>
    <property type="evidence" value="ECO:0007669"/>
    <property type="project" value="UniProtKB-KW"/>
</dbReference>
<evidence type="ECO:0000256" key="20">
    <source>
        <dbReference type="ARBA" id="ARBA00049244"/>
    </source>
</evidence>
<keyword evidence="15" id="KW-0695">RNA-directed DNA polymerase</keyword>
<dbReference type="GO" id="GO:0032196">
    <property type="term" value="P:transposition"/>
    <property type="evidence" value="ECO:0007669"/>
    <property type="project" value="UniProtKB-KW"/>
</dbReference>
<evidence type="ECO:0000256" key="11">
    <source>
        <dbReference type="ARBA" id="ARBA00022840"/>
    </source>
</evidence>
<evidence type="ECO:0000256" key="13">
    <source>
        <dbReference type="ARBA" id="ARBA00022884"/>
    </source>
</evidence>
<evidence type="ECO:0000256" key="9">
    <source>
        <dbReference type="ARBA" id="ARBA00022759"/>
    </source>
</evidence>
<keyword evidence="8" id="KW-0547">Nucleotide-binding</keyword>
<evidence type="ECO:0000256" key="4">
    <source>
        <dbReference type="ARBA" id="ARBA00022670"/>
    </source>
</evidence>
<dbReference type="GO" id="GO:0008233">
    <property type="term" value="F:peptidase activity"/>
    <property type="evidence" value="ECO:0007669"/>
    <property type="project" value="UniProtKB-KW"/>
</dbReference>
<evidence type="ECO:0000256" key="12">
    <source>
        <dbReference type="ARBA" id="ARBA00022842"/>
    </source>
</evidence>
<dbReference type="GO" id="GO:0046872">
    <property type="term" value="F:metal ion binding"/>
    <property type="evidence" value="ECO:0007669"/>
    <property type="project" value="UniProtKB-KW"/>
</dbReference>
<keyword evidence="16" id="KW-0808">Transferase</keyword>
<comment type="function">
    <text evidence="1">The aspartyl protease (PR) mediates the proteolytic cleavages of the Gag and Gag-Pol polyproteins after assembly of the VLP.</text>
</comment>
<evidence type="ECO:0000256" key="16">
    <source>
        <dbReference type="ARBA" id="ARBA00022932"/>
    </source>
</evidence>
<evidence type="ECO:0000256" key="2">
    <source>
        <dbReference type="ARBA" id="ARBA00022578"/>
    </source>
</evidence>
<keyword evidence="13" id="KW-0694">RNA-binding</keyword>
<dbReference type="GO" id="GO:0015074">
    <property type="term" value="P:DNA integration"/>
    <property type="evidence" value="ECO:0007669"/>
    <property type="project" value="UniProtKB-KW"/>
</dbReference>
<dbReference type="PROSITE" id="PS50994">
    <property type="entry name" value="INTEGRASE"/>
    <property type="match status" value="1"/>
</dbReference>
<dbReference type="EMBL" id="AVOT02001774">
    <property type="protein sequence ID" value="MBW0468116.1"/>
    <property type="molecule type" value="Genomic_DNA"/>
</dbReference>
<gene>
    <name evidence="22" type="ORF">O181_007831</name>
</gene>
<keyword evidence="10" id="KW-0378">Hydrolase</keyword>
<dbReference type="Pfam" id="PF22936">
    <property type="entry name" value="Pol_BBD"/>
    <property type="match status" value="1"/>
</dbReference>
<accession>A0A9Q3GHZ4</accession>
<evidence type="ECO:0000256" key="14">
    <source>
        <dbReference type="ARBA" id="ARBA00022908"/>
    </source>
</evidence>
<evidence type="ECO:0000256" key="1">
    <source>
        <dbReference type="ARBA" id="ARBA00002180"/>
    </source>
</evidence>
<dbReference type="GO" id="GO:0006310">
    <property type="term" value="P:DNA recombination"/>
    <property type="evidence" value="ECO:0007669"/>
    <property type="project" value="UniProtKB-KW"/>
</dbReference>
<dbReference type="InterPro" id="IPR054722">
    <property type="entry name" value="PolX-like_BBD"/>
</dbReference>
<keyword evidence="2" id="KW-0815">Transposition</keyword>
<dbReference type="InterPro" id="IPR012337">
    <property type="entry name" value="RNaseH-like_sf"/>
</dbReference>
<keyword evidence="6" id="KW-0540">Nuclease</keyword>
<evidence type="ECO:0000256" key="10">
    <source>
        <dbReference type="ARBA" id="ARBA00022801"/>
    </source>
</evidence>
<dbReference type="GO" id="GO:0005634">
    <property type="term" value="C:nucleus"/>
    <property type="evidence" value="ECO:0007669"/>
    <property type="project" value="UniProtKB-ARBA"/>
</dbReference>
<keyword evidence="23" id="KW-1185">Reference proteome</keyword>
<evidence type="ECO:0000259" key="21">
    <source>
        <dbReference type="PROSITE" id="PS50994"/>
    </source>
</evidence>
<evidence type="ECO:0000256" key="5">
    <source>
        <dbReference type="ARBA" id="ARBA00022695"/>
    </source>
</evidence>
<organism evidence="22 23">
    <name type="scientific">Austropuccinia psidii MF-1</name>
    <dbReference type="NCBI Taxonomy" id="1389203"/>
    <lineage>
        <taxon>Eukaryota</taxon>
        <taxon>Fungi</taxon>
        <taxon>Dikarya</taxon>
        <taxon>Basidiomycota</taxon>
        <taxon>Pucciniomycotina</taxon>
        <taxon>Pucciniomycetes</taxon>
        <taxon>Pucciniales</taxon>
        <taxon>Sphaerophragmiaceae</taxon>
        <taxon>Austropuccinia</taxon>
    </lineage>
</organism>
<name>A0A9Q3GHZ4_9BASI</name>
<proteinExistence type="predicted"/>
<dbReference type="InterPro" id="IPR001584">
    <property type="entry name" value="Integrase_cat-core"/>
</dbReference>
<evidence type="ECO:0000256" key="7">
    <source>
        <dbReference type="ARBA" id="ARBA00022723"/>
    </source>
</evidence>
<keyword evidence="16" id="KW-0239">DNA-directed DNA polymerase</keyword>
<dbReference type="PANTHER" id="PTHR42648">
    <property type="entry name" value="TRANSPOSASE, PUTATIVE-RELATED"/>
    <property type="match status" value="1"/>
</dbReference>
<keyword evidence="4" id="KW-0645">Protease</keyword>
<evidence type="ECO:0000256" key="17">
    <source>
        <dbReference type="ARBA" id="ARBA00023113"/>
    </source>
</evidence>
<evidence type="ECO:0000313" key="23">
    <source>
        <dbReference type="Proteomes" id="UP000765509"/>
    </source>
</evidence>
<dbReference type="GO" id="GO:0003887">
    <property type="term" value="F:DNA-directed DNA polymerase activity"/>
    <property type="evidence" value="ECO:0007669"/>
    <property type="project" value="UniProtKB-KW"/>
</dbReference>
<evidence type="ECO:0000256" key="19">
    <source>
        <dbReference type="ARBA" id="ARBA00048173"/>
    </source>
</evidence>
<dbReference type="SUPFAM" id="SSF53098">
    <property type="entry name" value="Ribonuclease H-like"/>
    <property type="match status" value="1"/>
</dbReference>
<comment type="caution">
    <text evidence="22">The sequence shown here is derived from an EMBL/GenBank/DDBJ whole genome shotgun (WGS) entry which is preliminary data.</text>
</comment>
<keyword evidence="3" id="KW-1188">Viral release from host cell</keyword>
<keyword evidence="5" id="KW-0548">Nucleotidyltransferase</keyword>
<evidence type="ECO:0000256" key="15">
    <source>
        <dbReference type="ARBA" id="ARBA00022918"/>
    </source>
</evidence>
<dbReference type="GO" id="GO:0005524">
    <property type="term" value="F:ATP binding"/>
    <property type="evidence" value="ECO:0007669"/>
    <property type="project" value="UniProtKB-KW"/>
</dbReference>
<evidence type="ECO:0000256" key="6">
    <source>
        <dbReference type="ARBA" id="ARBA00022722"/>
    </source>
</evidence>
<dbReference type="InterPro" id="IPR039537">
    <property type="entry name" value="Retrotran_Ty1/copia-like"/>
</dbReference>
<keyword evidence="17" id="KW-0917">Virion maturation</keyword>
<dbReference type="GO" id="GO:0003964">
    <property type="term" value="F:RNA-directed DNA polymerase activity"/>
    <property type="evidence" value="ECO:0007669"/>
    <property type="project" value="UniProtKB-KW"/>
</dbReference>
<keyword evidence="14" id="KW-0229">DNA integration</keyword>
<reference evidence="22" key="1">
    <citation type="submission" date="2021-03" db="EMBL/GenBank/DDBJ databases">
        <title>Draft genome sequence of rust myrtle Austropuccinia psidii MF-1, a brazilian biotype.</title>
        <authorList>
            <person name="Quecine M.C."/>
            <person name="Pachon D.M.R."/>
            <person name="Bonatelli M.L."/>
            <person name="Correr F.H."/>
            <person name="Franceschini L.M."/>
            <person name="Leite T.F."/>
            <person name="Margarido G.R.A."/>
            <person name="Almeida C.A."/>
            <person name="Ferrarezi J.A."/>
            <person name="Labate C.A."/>
        </authorList>
    </citation>
    <scope>NUCLEOTIDE SEQUENCE</scope>
    <source>
        <strain evidence="22">MF-1</strain>
    </source>
</reference>
<evidence type="ECO:0000313" key="22">
    <source>
        <dbReference type="EMBL" id="MBW0468116.1"/>
    </source>
</evidence>
<dbReference type="GO" id="GO:0006508">
    <property type="term" value="P:proteolysis"/>
    <property type="evidence" value="ECO:0007669"/>
    <property type="project" value="UniProtKB-KW"/>
</dbReference>
<dbReference type="GO" id="GO:0003723">
    <property type="term" value="F:RNA binding"/>
    <property type="evidence" value="ECO:0007669"/>
    <property type="project" value="UniProtKB-KW"/>
</dbReference>
<dbReference type="PANTHER" id="PTHR42648:SF11">
    <property type="entry name" value="TRANSPOSON TY4-P GAG-POL POLYPROTEIN"/>
    <property type="match status" value="1"/>
</dbReference>
<dbReference type="Gene3D" id="3.30.420.10">
    <property type="entry name" value="Ribonuclease H-like superfamily/Ribonuclease H"/>
    <property type="match status" value="1"/>
</dbReference>
<keyword evidence="18" id="KW-0233">DNA recombination</keyword>
<sequence length="261" mass="29262">MFNNKELFSNFVETKKFNISTSDPGSNLFTTDRATVAIEIENEIFLLSNCLYVPNLSKNLISLLEMFSKSITIVKHDKAFSITNGKNTIVHGNITNNLMISNFTKCTTLITTGGGTQPCWNSRVGHPSNQTLKLMGLPTFEKDHFNVCAKGKMTLKPLKIHFQAVEQPLDCIHLDLVGPISPQSISGYRYFLTIVDKCMSFKTVKFLKNRTDAFQEFKIVKNMIEIAHGGKIKKIVSDRGGELVNLEFKQLANESGLINFT</sequence>
<evidence type="ECO:0000256" key="3">
    <source>
        <dbReference type="ARBA" id="ARBA00022612"/>
    </source>
</evidence>
<dbReference type="OrthoDB" id="2783063at2759"/>
<comment type="catalytic activity">
    <reaction evidence="20">
        <text>DNA(n) + a 2'-deoxyribonucleoside 5'-triphosphate = DNA(n+1) + diphosphate</text>
        <dbReference type="Rhea" id="RHEA:22508"/>
        <dbReference type="Rhea" id="RHEA-COMP:17339"/>
        <dbReference type="Rhea" id="RHEA-COMP:17340"/>
        <dbReference type="ChEBI" id="CHEBI:33019"/>
        <dbReference type="ChEBI" id="CHEBI:61560"/>
        <dbReference type="ChEBI" id="CHEBI:173112"/>
        <dbReference type="EC" id="2.7.7.7"/>
    </reaction>
</comment>
<feature type="domain" description="Integrase catalytic" evidence="21">
    <location>
        <begin position="164"/>
        <end position="261"/>
    </location>
</feature>
<protein>
    <recommendedName>
        <fullName evidence="21">Integrase catalytic domain-containing protein</fullName>
    </recommendedName>
</protein>
<comment type="catalytic activity">
    <reaction evidence="19">
        <text>DNA(n) + a 2'-deoxyribonucleoside 5'-triphosphate = DNA(n+1) + diphosphate</text>
        <dbReference type="Rhea" id="RHEA:22508"/>
        <dbReference type="Rhea" id="RHEA-COMP:17339"/>
        <dbReference type="Rhea" id="RHEA-COMP:17340"/>
        <dbReference type="ChEBI" id="CHEBI:33019"/>
        <dbReference type="ChEBI" id="CHEBI:61560"/>
        <dbReference type="ChEBI" id="CHEBI:173112"/>
        <dbReference type="EC" id="2.7.7.49"/>
    </reaction>
</comment>
<keyword evidence="7" id="KW-0479">Metal-binding</keyword>
<keyword evidence="11" id="KW-0067">ATP-binding</keyword>
<keyword evidence="12" id="KW-0460">Magnesium</keyword>
<evidence type="ECO:0000256" key="8">
    <source>
        <dbReference type="ARBA" id="ARBA00022741"/>
    </source>
</evidence>
<evidence type="ECO:0000256" key="18">
    <source>
        <dbReference type="ARBA" id="ARBA00023172"/>
    </source>
</evidence>
<keyword evidence="9" id="KW-0255">Endonuclease</keyword>
<dbReference type="AlphaFoldDB" id="A0A9Q3GHZ4"/>
<dbReference type="InterPro" id="IPR036397">
    <property type="entry name" value="RNaseH_sf"/>
</dbReference>
<dbReference type="Proteomes" id="UP000765509">
    <property type="component" value="Unassembled WGS sequence"/>
</dbReference>